<evidence type="ECO:0000256" key="3">
    <source>
        <dbReference type="ARBA" id="ARBA00022676"/>
    </source>
</evidence>
<protein>
    <recommendedName>
        <fullName evidence="6">Glycosyltransferase 2-like domain-containing protein</fullName>
    </recommendedName>
</protein>
<reference evidence="7" key="2">
    <citation type="submission" date="2020-09" db="EMBL/GenBank/DDBJ databases">
        <authorList>
            <person name="Sun Q."/>
            <person name="Zhou Y."/>
        </authorList>
    </citation>
    <scope>NUCLEOTIDE SEQUENCE</scope>
    <source>
        <strain evidence="7">CGMCC 1.16067</strain>
    </source>
</reference>
<proteinExistence type="inferred from homology"/>
<keyword evidence="3" id="KW-0328">Glycosyltransferase</keyword>
<dbReference type="Pfam" id="PF00535">
    <property type="entry name" value="Glycos_transf_2"/>
    <property type="match status" value="2"/>
</dbReference>
<evidence type="ECO:0000256" key="4">
    <source>
        <dbReference type="ARBA" id="ARBA00022679"/>
    </source>
</evidence>
<comment type="caution">
    <text evidence="7">The sequence shown here is derived from an EMBL/GenBank/DDBJ whole genome shotgun (WGS) entry which is preliminary data.</text>
</comment>
<dbReference type="PANTHER" id="PTHR43179">
    <property type="entry name" value="RHAMNOSYLTRANSFERASE WBBL"/>
    <property type="match status" value="1"/>
</dbReference>
<dbReference type="EMBL" id="BMKQ01000001">
    <property type="protein sequence ID" value="GGF42626.1"/>
    <property type="molecule type" value="Genomic_DNA"/>
</dbReference>
<evidence type="ECO:0000256" key="2">
    <source>
        <dbReference type="ARBA" id="ARBA00006739"/>
    </source>
</evidence>
<reference evidence="7" key="1">
    <citation type="journal article" date="2014" name="Int. J. Syst. Evol. Microbiol.">
        <title>Complete genome sequence of Corynebacterium casei LMG S-19264T (=DSM 44701T), isolated from a smear-ripened cheese.</title>
        <authorList>
            <consortium name="US DOE Joint Genome Institute (JGI-PGF)"/>
            <person name="Walter F."/>
            <person name="Albersmeier A."/>
            <person name="Kalinowski J."/>
            <person name="Ruckert C."/>
        </authorList>
    </citation>
    <scope>NUCLEOTIDE SEQUENCE</scope>
    <source>
        <strain evidence="7">CGMCC 1.16067</strain>
    </source>
</reference>
<evidence type="ECO:0000256" key="5">
    <source>
        <dbReference type="SAM" id="MobiDB-lite"/>
    </source>
</evidence>
<comment type="similarity">
    <text evidence="2">Belongs to the glycosyltransferase 2 family.</text>
</comment>
<feature type="domain" description="Glycosyltransferase 2-like" evidence="6">
    <location>
        <begin position="221"/>
        <end position="334"/>
    </location>
</feature>
<dbReference type="Proteomes" id="UP000649179">
    <property type="component" value="Unassembled WGS sequence"/>
</dbReference>
<dbReference type="PANTHER" id="PTHR43179:SF12">
    <property type="entry name" value="GALACTOFURANOSYLTRANSFERASE GLFT2"/>
    <property type="match status" value="1"/>
</dbReference>
<dbReference type="Gene3D" id="3.90.550.10">
    <property type="entry name" value="Spore Coat Polysaccharide Biosynthesis Protein SpsA, Chain A"/>
    <property type="match status" value="2"/>
</dbReference>
<feature type="domain" description="Glycosyltransferase 2-like" evidence="6">
    <location>
        <begin position="456"/>
        <end position="576"/>
    </location>
</feature>
<dbReference type="SUPFAM" id="SSF53448">
    <property type="entry name" value="Nucleotide-diphospho-sugar transferases"/>
    <property type="match status" value="2"/>
</dbReference>
<evidence type="ECO:0000313" key="7">
    <source>
        <dbReference type="EMBL" id="GGF42626.1"/>
    </source>
</evidence>
<comment type="pathway">
    <text evidence="1">Cell wall biogenesis; cell wall polysaccharide biosynthesis.</text>
</comment>
<dbReference type="AlphaFoldDB" id="A0A917BG30"/>
<name>A0A917BG30_9ACTN</name>
<keyword evidence="4" id="KW-0808">Transferase</keyword>
<keyword evidence="8" id="KW-1185">Reference proteome</keyword>
<feature type="compositionally biased region" description="Low complexity" evidence="5">
    <location>
        <begin position="27"/>
        <end position="39"/>
    </location>
</feature>
<evidence type="ECO:0000256" key="1">
    <source>
        <dbReference type="ARBA" id="ARBA00004776"/>
    </source>
</evidence>
<feature type="region of interest" description="Disordered" evidence="5">
    <location>
        <begin position="1"/>
        <end position="42"/>
    </location>
</feature>
<dbReference type="InterPro" id="IPR001173">
    <property type="entry name" value="Glyco_trans_2-like"/>
</dbReference>
<sequence length="715" mass="78080">MSAGDRARRLAGRVARRLRPDGDHPAEQQPAQQPDGPAPWERVRDSGLFDRAYYEIQTGTAFPDEGAAVRHYLRRGGPVGLAPHPLFEPEWFRPEGWRERPDALLGYLDGQAGDPSPWIDEAAYVAAHPEAAAHPGRAMGHFLEHASDTTPVPAPYLHQQLPLAEVRSRMAAIAEEGQRFRAARTARPRGPWDESADGAFLAQWAEGDPVPPGADGAPAVTVVMPVRNRPEQVREAIASVQAQQHRDWELLVVDDGSTDDTADVVEAYDDPRVQVLRREHGGVSAARNAGIEAARGRWLAFLDSDNTWEPLFLQVMLRYLEAEGRRAGYCVVDQGETEDEASRYLCLDAGLDHLLVRNHIDLNSLVVATEVARAAGGFDTTMRRWVDHDFAIGLARQVEIGLVPFVGVRYDHSEDAADRITTSEADYWQWFALSNSHLDWDAQRRGLPERRAGLVSVCIATFEDWAMTTAAVESVLAAADLVPEGAPGADVEVVVLDNGSRRGVAGVLGSRFAGEDRVRVRTVPCNLNLAIGADVAFHESRGEHVVFLDNDTQVHPGWLPPLLAALEDPDVLGAQPLLVHPDGTVQSAGLVFTGAQEPPETLLAGRPGADARRLGSYPLHAVSASALAVRASDVVDLKGFDVRFVNGLEDSDLCLRAVDGGERRFRVVTEASVTHLGRGTEGRRDRVEGNLRLWHERWAGRVPFSELGLLDDLGS</sequence>
<dbReference type="CDD" id="cd00761">
    <property type="entry name" value="Glyco_tranf_GTA_type"/>
    <property type="match status" value="1"/>
</dbReference>
<evidence type="ECO:0000313" key="8">
    <source>
        <dbReference type="Proteomes" id="UP000649179"/>
    </source>
</evidence>
<gene>
    <name evidence="7" type="ORF">GCM10011519_15630</name>
</gene>
<organism evidence="7 8">
    <name type="scientific">Marmoricola endophyticus</name>
    <dbReference type="NCBI Taxonomy" id="2040280"/>
    <lineage>
        <taxon>Bacteria</taxon>
        <taxon>Bacillati</taxon>
        <taxon>Actinomycetota</taxon>
        <taxon>Actinomycetes</taxon>
        <taxon>Propionibacteriales</taxon>
        <taxon>Nocardioidaceae</taxon>
        <taxon>Marmoricola</taxon>
    </lineage>
</organism>
<accession>A0A917BG30</accession>
<dbReference type="RefSeq" id="WP_188779269.1">
    <property type="nucleotide sequence ID" value="NZ_BMKQ01000001.1"/>
</dbReference>
<evidence type="ECO:0000259" key="6">
    <source>
        <dbReference type="Pfam" id="PF00535"/>
    </source>
</evidence>
<dbReference type="InterPro" id="IPR029044">
    <property type="entry name" value="Nucleotide-diphossugar_trans"/>
</dbReference>